<feature type="transmembrane region" description="Helical" evidence="7">
    <location>
        <begin position="68"/>
        <end position="93"/>
    </location>
</feature>
<keyword evidence="3 6" id="KW-0812">Transmembrane</keyword>
<dbReference type="RefSeq" id="WP_114005585.1">
    <property type="nucleotide sequence ID" value="NZ_QGDC01000006.1"/>
</dbReference>
<feature type="transmembrane region" description="Helical" evidence="7">
    <location>
        <begin position="277"/>
        <end position="298"/>
    </location>
</feature>
<dbReference type="GO" id="GO:0008137">
    <property type="term" value="F:NADH dehydrogenase (ubiquinone) activity"/>
    <property type="evidence" value="ECO:0007669"/>
    <property type="project" value="InterPro"/>
</dbReference>
<dbReference type="GO" id="GO:0012505">
    <property type="term" value="C:endomembrane system"/>
    <property type="evidence" value="ECO:0007669"/>
    <property type="project" value="UniProtKB-SubCell"/>
</dbReference>
<dbReference type="InterPro" id="IPR010227">
    <property type="entry name" value="NADH_Q_OxRdtase_chainM/4"/>
</dbReference>
<dbReference type="PRINTS" id="PR01437">
    <property type="entry name" value="NUOXDRDTASE4"/>
</dbReference>
<feature type="transmembrane region" description="Helical" evidence="7">
    <location>
        <begin position="408"/>
        <end position="428"/>
    </location>
</feature>
<dbReference type="EMBL" id="QGDC01000006">
    <property type="protein sequence ID" value="RCH54602.1"/>
    <property type="molecule type" value="Genomic_DNA"/>
</dbReference>
<feature type="transmembrane region" description="Helical" evidence="7">
    <location>
        <begin position="455"/>
        <end position="475"/>
    </location>
</feature>
<dbReference type="NCBIfam" id="TIGR01972">
    <property type="entry name" value="NDH_I_M"/>
    <property type="match status" value="1"/>
</dbReference>
<feature type="transmembrane region" description="Helical" evidence="7">
    <location>
        <begin position="305"/>
        <end position="326"/>
    </location>
</feature>
<evidence type="ECO:0000256" key="6">
    <source>
        <dbReference type="RuleBase" id="RU000320"/>
    </source>
</evidence>
<dbReference type="GO" id="GO:0016020">
    <property type="term" value="C:membrane"/>
    <property type="evidence" value="ECO:0007669"/>
    <property type="project" value="UniProtKB-SubCell"/>
</dbReference>
<keyword evidence="5 7" id="KW-0472">Membrane</keyword>
<dbReference type="GO" id="GO:0015990">
    <property type="term" value="P:electron transport coupled proton transport"/>
    <property type="evidence" value="ECO:0007669"/>
    <property type="project" value="TreeGrafter"/>
</dbReference>
<evidence type="ECO:0000256" key="5">
    <source>
        <dbReference type="ARBA" id="ARBA00023136"/>
    </source>
</evidence>
<gene>
    <name evidence="9" type="ORF">DJ568_12340</name>
</gene>
<dbReference type="PANTHER" id="PTHR43507:SF1">
    <property type="entry name" value="NADH-UBIQUINONE OXIDOREDUCTASE CHAIN 4"/>
    <property type="match status" value="1"/>
</dbReference>
<evidence type="ECO:0000313" key="9">
    <source>
        <dbReference type="EMBL" id="RCH54602.1"/>
    </source>
</evidence>
<accession>A0A367GM97</accession>
<evidence type="ECO:0000256" key="7">
    <source>
        <dbReference type="SAM" id="Phobius"/>
    </source>
</evidence>
<reference evidence="9 10" key="1">
    <citation type="submission" date="2018-05" db="EMBL/GenBank/DDBJ databases">
        <title>Mucilaginibacter hurinus sp. nov., isolated from briquette warehouse soil.</title>
        <authorList>
            <person name="Choi L."/>
        </authorList>
    </citation>
    <scope>NUCLEOTIDE SEQUENCE [LARGE SCALE GENOMIC DNA]</scope>
    <source>
        <strain evidence="9 10">ZR32</strain>
    </source>
</reference>
<dbReference type="OrthoDB" id="9811718at2"/>
<feature type="transmembrane region" description="Helical" evidence="7">
    <location>
        <begin position="105"/>
        <end position="124"/>
    </location>
</feature>
<dbReference type="InterPro" id="IPR001750">
    <property type="entry name" value="ND/Mrp_TM"/>
</dbReference>
<comment type="similarity">
    <text evidence="2">Belongs to the complex I subunit 4 family.</text>
</comment>
<feature type="transmembrane region" description="Helical" evidence="7">
    <location>
        <begin position="374"/>
        <end position="396"/>
    </location>
</feature>
<feature type="transmembrane region" description="Helical" evidence="7">
    <location>
        <begin position="130"/>
        <end position="147"/>
    </location>
</feature>
<evidence type="ECO:0000256" key="2">
    <source>
        <dbReference type="ARBA" id="ARBA00009025"/>
    </source>
</evidence>
<evidence type="ECO:0000256" key="1">
    <source>
        <dbReference type="ARBA" id="ARBA00004127"/>
    </source>
</evidence>
<evidence type="ECO:0000313" key="10">
    <source>
        <dbReference type="Proteomes" id="UP000253209"/>
    </source>
</evidence>
<keyword evidence="4 7" id="KW-1133">Transmembrane helix</keyword>
<dbReference type="GO" id="GO:0048039">
    <property type="term" value="F:ubiquinone binding"/>
    <property type="evidence" value="ECO:0007669"/>
    <property type="project" value="TreeGrafter"/>
</dbReference>
<evidence type="ECO:0000256" key="4">
    <source>
        <dbReference type="ARBA" id="ARBA00022989"/>
    </source>
</evidence>
<dbReference type="GO" id="GO:0003954">
    <property type="term" value="F:NADH dehydrogenase activity"/>
    <property type="evidence" value="ECO:0007669"/>
    <property type="project" value="TreeGrafter"/>
</dbReference>
<dbReference type="InterPro" id="IPR003918">
    <property type="entry name" value="NADH_UbQ_OxRdtase"/>
</dbReference>
<evidence type="ECO:0000256" key="3">
    <source>
        <dbReference type="ARBA" id="ARBA00022692"/>
    </source>
</evidence>
<comment type="subcellular location">
    <subcellularLocation>
        <location evidence="1">Endomembrane system</location>
        <topology evidence="1">Multi-pass membrane protein</topology>
    </subcellularLocation>
    <subcellularLocation>
        <location evidence="6">Membrane</location>
        <topology evidence="6">Multi-pass membrane protein</topology>
    </subcellularLocation>
</comment>
<organism evidence="9 10">
    <name type="scientific">Mucilaginibacter hurinus</name>
    <dbReference type="NCBI Taxonomy" id="2201324"/>
    <lineage>
        <taxon>Bacteria</taxon>
        <taxon>Pseudomonadati</taxon>
        <taxon>Bacteroidota</taxon>
        <taxon>Sphingobacteriia</taxon>
        <taxon>Sphingobacteriales</taxon>
        <taxon>Sphingobacteriaceae</taxon>
        <taxon>Mucilaginibacter</taxon>
    </lineage>
</organism>
<name>A0A367GM97_9SPHI</name>
<keyword evidence="10" id="KW-1185">Reference proteome</keyword>
<proteinExistence type="inferred from homology"/>
<protein>
    <submittedName>
        <fullName evidence="9">NADH-quinone oxidoreductase subunit M</fullName>
    </submittedName>
</protein>
<comment type="caution">
    <text evidence="9">The sequence shown here is derived from an EMBL/GenBank/DDBJ whole genome shotgun (WGS) entry which is preliminary data.</text>
</comment>
<dbReference type="Pfam" id="PF00361">
    <property type="entry name" value="Proton_antipo_M"/>
    <property type="match status" value="1"/>
</dbReference>
<feature type="transmembrane region" description="Helical" evidence="7">
    <location>
        <begin position="29"/>
        <end position="48"/>
    </location>
</feature>
<dbReference type="AlphaFoldDB" id="A0A367GM97"/>
<feature type="transmembrane region" description="Helical" evidence="7">
    <location>
        <begin position="203"/>
        <end position="224"/>
    </location>
</feature>
<sequence>MTVSILLFLPVAAAIITAFIKNGAAKHAALFFAIAELAIAIFFLAGFVPDASIQYSVVYEWLPKMGIYFSAGIDGISMVLVMLTTLLVPLIILTTYQHQYKNAGAFYALILFMQAGMLTVFTALDGFLFYVGWEAALIPIYFICALWGGENRIKVNIKFFIYTFAGSLFMLVGIIYLYLQNPAKTYDLAQFTNLNLSVGQQSWLFWAFFIAFAIKMPVFPFHTWQPDTYTEAPSAGTMMLSGIMLKMGIYGVIRWLLPNAPLGFIGVQQSYLGGFTWQSVVIILAVIGIVYASLIAFNQKDGKRLIAYSSIAHVGLIAAGIFSFSVEGIQGAMIQMLNHGINVVGLFFIWDIISRRLQTREIANLGGIAKVAPLFSIAFLIILLGTVALPLTNGFIGEFLLLKSVYNYSIWLAAVAGLTIIFGAVYMLRMYKNTMQGETNALTATFTDLRGSEKVVLGIICALVIIIGVYPQPILHISEAAVNNWKNVMDTKYIEALGKSIR</sequence>
<feature type="transmembrane region" description="Helical" evidence="7">
    <location>
        <begin position="6"/>
        <end position="22"/>
    </location>
</feature>
<evidence type="ECO:0000259" key="8">
    <source>
        <dbReference type="Pfam" id="PF00361"/>
    </source>
</evidence>
<feature type="domain" description="NADH:quinone oxidoreductase/Mrp antiporter transmembrane" evidence="8">
    <location>
        <begin position="125"/>
        <end position="419"/>
    </location>
</feature>
<dbReference type="Proteomes" id="UP000253209">
    <property type="component" value="Unassembled WGS sequence"/>
</dbReference>
<dbReference type="PANTHER" id="PTHR43507">
    <property type="entry name" value="NADH-UBIQUINONE OXIDOREDUCTASE CHAIN 4"/>
    <property type="match status" value="1"/>
</dbReference>
<dbReference type="GO" id="GO:0042773">
    <property type="term" value="P:ATP synthesis coupled electron transport"/>
    <property type="evidence" value="ECO:0007669"/>
    <property type="project" value="InterPro"/>
</dbReference>
<feature type="transmembrane region" description="Helical" evidence="7">
    <location>
        <begin position="236"/>
        <end position="257"/>
    </location>
</feature>
<feature type="transmembrane region" description="Helical" evidence="7">
    <location>
        <begin position="332"/>
        <end position="353"/>
    </location>
</feature>
<feature type="transmembrane region" description="Helical" evidence="7">
    <location>
        <begin position="159"/>
        <end position="179"/>
    </location>
</feature>